<comment type="caution">
    <text evidence="2">The sequence shown here is derived from an EMBL/GenBank/DDBJ whole genome shotgun (WGS) entry which is preliminary data.</text>
</comment>
<feature type="region of interest" description="Disordered" evidence="1">
    <location>
        <begin position="1"/>
        <end position="72"/>
    </location>
</feature>
<evidence type="ECO:0000256" key="1">
    <source>
        <dbReference type="SAM" id="MobiDB-lite"/>
    </source>
</evidence>
<dbReference type="AlphaFoldDB" id="A0A8J2N679"/>
<dbReference type="EMBL" id="CAJRGZ010000041">
    <property type="protein sequence ID" value="CAG5190219.1"/>
    <property type="molecule type" value="Genomic_DNA"/>
</dbReference>
<dbReference type="GeneID" id="67012506"/>
<organism evidence="2 3">
    <name type="scientific">Alternaria atra</name>
    <dbReference type="NCBI Taxonomy" id="119953"/>
    <lineage>
        <taxon>Eukaryota</taxon>
        <taxon>Fungi</taxon>
        <taxon>Dikarya</taxon>
        <taxon>Ascomycota</taxon>
        <taxon>Pezizomycotina</taxon>
        <taxon>Dothideomycetes</taxon>
        <taxon>Pleosporomycetidae</taxon>
        <taxon>Pleosporales</taxon>
        <taxon>Pleosporineae</taxon>
        <taxon>Pleosporaceae</taxon>
        <taxon>Alternaria</taxon>
        <taxon>Alternaria sect. Ulocladioides</taxon>
    </lineage>
</organism>
<name>A0A8J2N679_9PLEO</name>
<gene>
    <name evidence="2" type="ORF">ALTATR162_LOCUS12154</name>
</gene>
<accession>A0A8J2N679</accession>
<reference evidence="2" key="1">
    <citation type="submission" date="2021-05" db="EMBL/GenBank/DDBJ databases">
        <authorList>
            <person name="Stam R."/>
        </authorList>
    </citation>
    <scope>NUCLEOTIDE SEQUENCE</scope>
    <source>
        <strain evidence="2">CS162</strain>
    </source>
</reference>
<sequence length="72" mass="7550">MESAAKATDKKDKAGGAEPTLSPAREQPQLPTSTSLTDPVPAIKDELDSLPPLPPSPHSEVTYKAENPQSKG</sequence>
<evidence type="ECO:0000313" key="3">
    <source>
        <dbReference type="Proteomes" id="UP000676310"/>
    </source>
</evidence>
<proteinExistence type="predicted"/>
<protein>
    <submittedName>
        <fullName evidence="2">Uncharacterized protein</fullName>
    </submittedName>
</protein>
<keyword evidence="3" id="KW-1185">Reference proteome</keyword>
<evidence type="ECO:0000313" key="2">
    <source>
        <dbReference type="EMBL" id="CAG5190219.1"/>
    </source>
</evidence>
<dbReference type="RefSeq" id="XP_043175735.1">
    <property type="nucleotide sequence ID" value="XM_043319800.1"/>
</dbReference>
<dbReference type="Proteomes" id="UP000676310">
    <property type="component" value="Unassembled WGS sequence"/>
</dbReference>